<feature type="binding site" evidence="10">
    <location>
        <position position="65"/>
    </location>
    <ligand>
        <name>a divalent metal cation</name>
        <dbReference type="ChEBI" id="CHEBI:60240"/>
    </ligand>
</feature>
<dbReference type="EMBL" id="JAIPME010000002">
    <property type="protein sequence ID" value="MBZ2387730.1"/>
    <property type="molecule type" value="Genomic_DNA"/>
</dbReference>
<dbReference type="HAMAP" id="MF_02227">
    <property type="entry name" value="RPE"/>
    <property type="match status" value="1"/>
</dbReference>
<feature type="binding site" evidence="10">
    <location>
        <begin position="174"/>
        <end position="176"/>
    </location>
    <ligand>
        <name>substrate</name>
    </ligand>
</feature>
<evidence type="ECO:0000256" key="7">
    <source>
        <dbReference type="ARBA" id="ARBA00013188"/>
    </source>
</evidence>
<proteinExistence type="inferred from homology"/>
<feature type="binding site" evidence="10">
    <location>
        <begin position="196"/>
        <end position="197"/>
    </location>
    <ligand>
        <name>substrate</name>
    </ligand>
</feature>
<evidence type="ECO:0000256" key="11">
    <source>
        <dbReference type="PIRNR" id="PIRNR001461"/>
    </source>
</evidence>
<evidence type="ECO:0000256" key="10">
    <source>
        <dbReference type="HAMAP-Rule" id="MF_02227"/>
    </source>
</evidence>
<dbReference type="InterPro" id="IPR000056">
    <property type="entry name" value="Ribul_P_3_epim-like"/>
</dbReference>
<comment type="cofactor">
    <cofactor evidence="5">
        <name>Fe(2+)</name>
        <dbReference type="ChEBI" id="CHEBI:29033"/>
    </cofactor>
</comment>
<evidence type="ECO:0000313" key="13">
    <source>
        <dbReference type="Proteomes" id="UP000734271"/>
    </source>
</evidence>
<comment type="catalytic activity">
    <reaction evidence="1 10 11">
        <text>D-ribulose 5-phosphate = D-xylulose 5-phosphate</text>
        <dbReference type="Rhea" id="RHEA:13677"/>
        <dbReference type="ChEBI" id="CHEBI:57737"/>
        <dbReference type="ChEBI" id="CHEBI:58121"/>
        <dbReference type="EC" id="5.1.3.1"/>
    </reaction>
</comment>
<dbReference type="NCBIfam" id="NF004076">
    <property type="entry name" value="PRK05581.1-4"/>
    <property type="match status" value="1"/>
</dbReference>
<evidence type="ECO:0000313" key="12">
    <source>
        <dbReference type="EMBL" id="MBZ2387730.1"/>
    </source>
</evidence>
<comment type="pathway">
    <text evidence="10">Carbohydrate degradation.</text>
</comment>
<dbReference type="PIRSF" id="PIRSF001461">
    <property type="entry name" value="RPE"/>
    <property type="match status" value="1"/>
</dbReference>
<dbReference type="PANTHER" id="PTHR11749">
    <property type="entry name" value="RIBULOSE-5-PHOSPHATE-3-EPIMERASE"/>
    <property type="match status" value="1"/>
</dbReference>
<comment type="cofactor">
    <cofactor evidence="10">
        <name>a divalent metal cation</name>
        <dbReference type="ChEBI" id="CHEBI:60240"/>
    </cofactor>
    <text evidence="10">Binds 1 divalent metal cation per subunit.</text>
</comment>
<dbReference type="EC" id="5.1.3.1" evidence="7 10"/>
<dbReference type="RefSeq" id="WP_223420592.1">
    <property type="nucleotide sequence ID" value="NZ_JAIPME010000002.1"/>
</dbReference>
<comment type="caution">
    <text evidence="12">The sequence shown here is derived from an EMBL/GenBank/DDBJ whole genome shotgun (WGS) entry which is preliminary data.</text>
</comment>
<comment type="cofactor">
    <cofactor evidence="3">
        <name>Co(2+)</name>
        <dbReference type="ChEBI" id="CHEBI:48828"/>
    </cofactor>
</comment>
<feature type="binding site" evidence="10">
    <location>
        <position position="174"/>
    </location>
    <ligand>
        <name>a divalent metal cation</name>
        <dbReference type="ChEBI" id="CHEBI:60240"/>
    </ligand>
</feature>
<accession>A0ABS7T1Q8</accession>
<dbReference type="GO" id="GO:0004750">
    <property type="term" value="F:D-ribulose-phosphate 3-epimerase activity"/>
    <property type="evidence" value="ECO:0007669"/>
    <property type="project" value="UniProtKB-EC"/>
</dbReference>
<evidence type="ECO:0000256" key="9">
    <source>
        <dbReference type="ARBA" id="ARBA00023235"/>
    </source>
</evidence>
<sequence length="219" mass="24711">MVKLSPSLLSANFANLQDDLDKTKGLGIEMLHIDVMDGIFVPNISFAFKVISDIRGKNDYFFDTHLMIEEPIRYIDDFKKAGSDRITVHYEACKDLRKTLKAIKDSGMEVGLTAKPETDPKLLLEYFDLIDLILVMSVRPGFGGQKFMPETKATMTLYRKYIDENGLDIKIQVDGGIKTTNVREVLDLGVDEIVSGSDIFGKDIGGQIQAYHEIFKEYE</sequence>
<feature type="binding site" evidence="10">
    <location>
        <position position="32"/>
    </location>
    <ligand>
        <name>a divalent metal cation</name>
        <dbReference type="ChEBI" id="CHEBI:60240"/>
    </ligand>
</feature>
<comment type="function">
    <text evidence="10">Catalyzes the reversible epimerization of D-ribulose 5-phosphate to D-xylulose 5-phosphate.</text>
</comment>
<evidence type="ECO:0000256" key="5">
    <source>
        <dbReference type="ARBA" id="ARBA00001954"/>
    </source>
</evidence>
<feature type="binding site" evidence="10">
    <location>
        <position position="7"/>
    </location>
    <ligand>
        <name>substrate</name>
    </ligand>
</feature>
<dbReference type="CDD" id="cd00429">
    <property type="entry name" value="RPE"/>
    <property type="match status" value="1"/>
</dbReference>
<dbReference type="InterPro" id="IPR011060">
    <property type="entry name" value="RibuloseP-bd_barrel"/>
</dbReference>
<evidence type="ECO:0000256" key="8">
    <source>
        <dbReference type="ARBA" id="ARBA00022723"/>
    </source>
</evidence>
<dbReference type="Gene3D" id="3.20.20.70">
    <property type="entry name" value="Aldolase class I"/>
    <property type="match status" value="1"/>
</dbReference>
<comment type="cofactor">
    <cofactor evidence="4">
        <name>Zn(2+)</name>
        <dbReference type="ChEBI" id="CHEBI:29105"/>
    </cofactor>
</comment>
<evidence type="ECO:0000256" key="3">
    <source>
        <dbReference type="ARBA" id="ARBA00001941"/>
    </source>
</evidence>
<dbReference type="SUPFAM" id="SSF51366">
    <property type="entry name" value="Ribulose-phoshate binding barrel"/>
    <property type="match status" value="1"/>
</dbReference>
<feature type="active site" description="Proton donor" evidence="10">
    <location>
        <position position="174"/>
    </location>
</feature>
<keyword evidence="13" id="KW-1185">Reference proteome</keyword>
<comment type="similarity">
    <text evidence="6 10 11">Belongs to the ribulose-phosphate 3-epimerase family.</text>
</comment>
<dbReference type="Pfam" id="PF00834">
    <property type="entry name" value="Ribul_P_3_epim"/>
    <property type="match status" value="1"/>
</dbReference>
<comment type="cofactor">
    <cofactor evidence="2">
        <name>Mn(2+)</name>
        <dbReference type="ChEBI" id="CHEBI:29035"/>
    </cofactor>
</comment>
<feature type="binding site" evidence="10">
    <location>
        <position position="34"/>
    </location>
    <ligand>
        <name>a divalent metal cation</name>
        <dbReference type="ChEBI" id="CHEBI:60240"/>
    </ligand>
</feature>
<evidence type="ECO:0000256" key="4">
    <source>
        <dbReference type="ARBA" id="ARBA00001947"/>
    </source>
</evidence>
<dbReference type="PROSITE" id="PS01085">
    <property type="entry name" value="RIBUL_P_3_EPIMER_1"/>
    <property type="match status" value="1"/>
</dbReference>
<dbReference type="Proteomes" id="UP000734271">
    <property type="component" value="Unassembled WGS sequence"/>
</dbReference>
<feature type="active site" description="Proton acceptor" evidence="10">
    <location>
        <position position="34"/>
    </location>
</feature>
<feature type="binding site" evidence="10">
    <location>
        <begin position="141"/>
        <end position="144"/>
    </location>
    <ligand>
        <name>substrate</name>
    </ligand>
</feature>
<keyword evidence="9 10" id="KW-0413">Isomerase</keyword>
<keyword evidence="10 11" id="KW-0119">Carbohydrate metabolism</keyword>
<dbReference type="InterPro" id="IPR013785">
    <property type="entry name" value="Aldolase_TIM"/>
</dbReference>
<name>A0ABS7T1Q8_9FIRM</name>
<keyword evidence="8 10" id="KW-0479">Metal-binding</keyword>
<evidence type="ECO:0000256" key="1">
    <source>
        <dbReference type="ARBA" id="ARBA00001782"/>
    </source>
</evidence>
<evidence type="ECO:0000256" key="2">
    <source>
        <dbReference type="ARBA" id="ARBA00001936"/>
    </source>
</evidence>
<gene>
    <name evidence="10 12" type="primary">rpe</name>
    <name evidence="12" type="ORF">K8P03_10650</name>
</gene>
<organism evidence="12 13">
    <name type="scientific">Anaerococcus murdochii</name>
    <dbReference type="NCBI Taxonomy" id="411577"/>
    <lineage>
        <taxon>Bacteria</taxon>
        <taxon>Bacillati</taxon>
        <taxon>Bacillota</taxon>
        <taxon>Tissierellia</taxon>
        <taxon>Tissierellales</taxon>
        <taxon>Peptoniphilaceae</taxon>
        <taxon>Anaerococcus</taxon>
    </lineage>
</organism>
<dbReference type="InterPro" id="IPR026019">
    <property type="entry name" value="Ribul_P_3_epim"/>
</dbReference>
<protein>
    <recommendedName>
        <fullName evidence="7 10">Ribulose-phosphate 3-epimerase</fullName>
        <ecNumber evidence="7 10">5.1.3.1</ecNumber>
    </recommendedName>
</protein>
<feature type="binding site" evidence="10">
    <location>
        <position position="65"/>
    </location>
    <ligand>
        <name>substrate</name>
    </ligand>
</feature>
<dbReference type="NCBIfam" id="TIGR01163">
    <property type="entry name" value="rpe"/>
    <property type="match status" value="1"/>
</dbReference>
<evidence type="ECO:0000256" key="6">
    <source>
        <dbReference type="ARBA" id="ARBA00009541"/>
    </source>
</evidence>
<reference evidence="12 13" key="1">
    <citation type="submission" date="2021-08" db="EMBL/GenBank/DDBJ databases">
        <title>FDA dAtabase for Regulatory Grade micrObial Sequences (FDA-ARGOS): Supporting development and validation of Infectious Disease Dx tests.</title>
        <authorList>
            <person name="Sproer C."/>
            <person name="Gronow S."/>
            <person name="Severitt S."/>
            <person name="Schroder I."/>
            <person name="Tallon L."/>
            <person name="Sadzewicz L."/>
            <person name="Zhao X."/>
            <person name="Boylan J."/>
            <person name="Ott S."/>
            <person name="Bowen H."/>
            <person name="Vavikolanu K."/>
            <person name="Hazen T."/>
            <person name="Aluvathingal J."/>
            <person name="Nadendla S."/>
            <person name="Lowell S."/>
            <person name="Myers T."/>
            <person name="Yan Y."/>
            <person name="Sichtig H."/>
        </authorList>
    </citation>
    <scope>NUCLEOTIDE SEQUENCE [LARGE SCALE GENOMIC DNA]</scope>
    <source>
        <strain evidence="12 13">FDAARGOS_1460</strain>
    </source>
</reference>